<name>A0A974RXI8_9GAMM</name>
<dbReference type="AlphaFoldDB" id="A0A974RXI8"/>
<organism evidence="3 4">
    <name type="scientific">Entomomonas asaccharolytica</name>
    <dbReference type="NCBI Taxonomy" id="2785331"/>
    <lineage>
        <taxon>Bacteria</taxon>
        <taxon>Pseudomonadati</taxon>
        <taxon>Pseudomonadota</taxon>
        <taxon>Gammaproteobacteria</taxon>
        <taxon>Pseudomonadales</taxon>
        <taxon>Pseudomonadaceae</taxon>
        <taxon>Entomomonas</taxon>
    </lineage>
</organism>
<feature type="domain" description="7(1) septoil knot" evidence="2">
    <location>
        <begin position="36"/>
        <end position="107"/>
    </location>
</feature>
<evidence type="ECO:0000313" key="4">
    <source>
        <dbReference type="Proteomes" id="UP000595278"/>
    </source>
</evidence>
<accession>A0A974RXI8</accession>
<evidence type="ECO:0000313" key="3">
    <source>
        <dbReference type="EMBL" id="QQP86316.1"/>
    </source>
</evidence>
<protein>
    <recommendedName>
        <fullName evidence="2">7(1) septoil knot domain-containing protein</fullName>
    </recommendedName>
</protein>
<gene>
    <name evidence="3" type="ORF">JHT90_03480</name>
</gene>
<evidence type="ECO:0000259" key="2">
    <source>
        <dbReference type="Pfam" id="PF19647"/>
    </source>
</evidence>
<dbReference type="Pfam" id="PF19647">
    <property type="entry name" value="Septknot"/>
    <property type="match status" value="1"/>
</dbReference>
<keyword evidence="4" id="KW-1185">Reference proteome</keyword>
<keyword evidence="1" id="KW-0732">Signal</keyword>
<dbReference type="EMBL" id="CP067393">
    <property type="protein sequence ID" value="QQP86316.1"/>
    <property type="molecule type" value="Genomic_DNA"/>
</dbReference>
<feature type="signal peptide" evidence="1">
    <location>
        <begin position="1"/>
        <end position="23"/>
    </location>
</feature>
<dbReference type="RefSeq" id="WP_201094147.1">
    <property type="nucleotide sequence ID" value="NZ_CP067393.1"/>
</dbReference>
<dbReference type="Proteomes" id="UP000595278">
    <property type="component" value="Chromosome"/>
</dbReference>
<sequence>MKKLFLLSGLMVILANFSTYTLAAGIDKERCTFNDIPLYGKVKIVDSDADITVQRVETAADIDIKLNDSPAHCGEWHFVEQQADFTIEYVPDGADIKIREVDIDPGIKQLN</sequence>
<evidence type="ECO:0000256" key="1">
    <source>
        <dbReference type="SAM" id="SignalP"/>
    </source>
</evidence>
<reference evidence="3 4" key="1">
    <citation type="submission" date="2021-01" db="EMBL/GenBank/DDBJ databases">
        <title>Entomomonas sp. F2A isolated from a house cricket (Acheta domesticus).</title>
        <authorList>
            <person name="Spergser J."/>
            <person name="Busse H.-J."/>
        </authorList>
    </citation>
    <scope>NUCLEOTIDE SEQUENCE [LARGE SCALE GENOMIC DNA]</scope>
    <source>
        <strain evidence="3 4">F2A</strain>
    </source>
</reference>
<proteinExistence type="predicted"/>
<dbReference type="KEGG" id="eaz:JHT90_03480"/>
<feature type="chain" id="PRO_5037355416" description="7(1) septoil knot domain-containing protein" evidence="1">
    <location>
        <begin position="24"/>
        <end position="111"/>
    </location>
</feature>
<dbReference type="InterPro" id="IPR046148">
    <property type="entry name" value="Septknot"/>
</dbReference>